<feature type="transmembrane region" description="Helical" evidence="1">
    <location>
        <begin position="112"/>
        <end position="135"/>
    </location>
</feature>
<feature type="transmembrane region" description="Helical" evidence="1">
    <location>
        <begin position="76"/>
        <end position="100"/>
    </location>
</feature>
<dbReference type="InterPro" id="IPR019425">
    <property type="entry name" value="7TM_GPCR_serpentine_rcpt_Srt"/>
</dbReference>
<dbReference type="EMBL" id="DS268602">
    <property type="protein sequence ID" value="EFO93322.1"/>
    <property type="molecule type" value="Genomic_DNA"/>
</dbReference>
<keyword evidence="1" id="KW-0472">Membrane</keyword>
<feature type="transmembrane region" description="Helical" evidence="1">
    <location>
        <begin position="156"/>
        <end position="172"/>
    </location>
</feature>
<feature type="transmembrane region" description="Helical" evidence="1">
    <location>
        <begin position="40"/>
        <end position="64"/>
    </location>
</feature>
<dbReference type="PANTHER" id="PTHR23021">
    <property type="entry name" value="SERPENTINE RECEPTOR, CLASS T"/>
    <property type="match status" value="1"/>
</dbReference>
<dbReference type="AlphaFoldDB" id="E3NCS5"/>
<evidence type="ECO:0000313" key="3">
    <source>
        <dbReference type="Proteomes" id="UP000008281"/>
    </source>
</evidence>
<accession>E3NCS5</accession>
<dbReference type="HOGENOM" id="CLU_053041_3_0_1"/>
<protein>
    <recommendedName>
        <fullName evidence="4">G-protein coupled receptors family 1 profile domain-containing protein</fullName>
    </recommendedName>
</protein>
<evidence type="ECO:0000256" key="1">
    <source>
        <dbReference type="SAM" id="Phobius"/>
    </source>
</evidence>
<dbReference type="eggNOG" id="ENOG502SNCU">
    <property type="taxonomic scope" value="Eukaryota"/>
</dbReference>
<keyword evidence="3" id="KW-1185">Reference proteome</keyword>
<dbReference type="Gene3D" id="1.20.1070.10">
    <property type="entry name" value="Rhodopsin 7-helix transmembrane proteins"/>
    <property type="match status" value="1"/>
</dbReference>
<name>E3NCS5_CAERE</name>
<dbReference type="STRING" id="31234.E3NCS5"/>
<proteinExistence type="predicted"/>
<dbReference type="PANTHER" id="PTHR23021:SF11">
    <property type="entry name" value="SERPENTINE RECEPTOR, CLASS T"/>
    <property type="match status" value="1"/>
</dbReference>
<organism evidence="3">
    <name type="scientific">Caenorhabditis remanei</name>
    <name type="common">Caenorhabditis vulgaris</name>
    <dbReference type="NCBI Taxonomy" id="31234"/>
    <lineage>
        <taxon>Eukaryota</taxon>
        <taxon>Metazoa</taxon>
        <taxon>Ecdysozoa</taxon>
        <taxon>Nematoda</taxon>
        <taxon>Chromadorea</taxon>
        <taxon>Rhabditida</taxon>
        <taxon>Rhabditina</taxon>
        <taxon>Rhabditomorpha</taxon>
        <taxon>Rhabditoidea</taxon>
        <taxon>Rhabditidae</taxon>
        <taxon>Peloderinae</taxon>
        <taxon>Caenorhabditis</taxon>
    </lineage>
</organism>
<keyword evidence="1" id="KW-1133">Transmembrane helix</keyword>
<feature type="transmembrane region" description="Helical" evidence="1">
    <location>
        <begin position="205"/>
        <end position="227"/>
    </location>
</feature>
<feature type="transmembrane region" description="Helical" evidence="1">
    <location>
        <begin position="281"/>
        <end position="304"/>
    </location>
</feature>
<evidence type="ECO:0000313" key="2">
    <source>
        <dbReference type="EMBL" id="EFO93322.1"/>
    </source>
</evidence>
<dbReference type="SUPFAM" id="SSF81321">
    <property type="entry name" value="Family A G protein-coupled receptor-like"/>
    <property type="match status" value="1"/>
</dbReference>
<gene>
    <name evidence="2" type="ORF">CRE_24783</name>
</gene>
<evidence type="ECO:0008006" key="4">
    <source>
        <dbReference type="Google" id="ProtNLM"/>
    </source>
</evidence>
<dbReference type="FunCoup" id="E3NCS5">
    <property type="interactions" value="3"/>
</dbReference>
<sequence>MNNIIKYGSVQANPLYNCRNRSSAHTPEEWSKRDGVSRPIFGITEGVAGLLVDIAYIPVFFVMIEKENFKMSCYKIMTALAVVDFLSIIVNCMITGWLTYEGAVFCTHPEVIYYSGMSGKSLWCVSNVLAVTLITNRLLDLTSPRAIVFFFEGNRTYLFFLAAIIYGLYFFFCNTPTAFNSKYHTWFFDPMIFEGRAMEYENFPIFINNFLVVFLTCSLYILFCIALRSKLKNTAGSESRKAVSWDTVSINVLLQSVMICAVNLTVSIIYVTMNYIEVPPWLIIIGQLNWQLGHAAPVVIYLKFNKTIRSGVLRKLGIRRDKKVSVYRKSTLTKSTISTGHIIAA</sequence>
<reference evidence="2" key="1">
    <citation type="submission" date="2007-07" db="EMBL/GenBank/DDBJ databases">
        <title>PCAP assembly of the Caenorhabditis remanei genome.</title>
        <authorList>
            <consortium name="The Caenorhabditis remanei Sequencing Consortium"/>
            <person name="Wilson R.K."/>
        </authorList>
    </citation>
    <scope>NUCLEOTIDE SEQUENCE [LARGE SCALE GENOMIC DNA]</scope>
    <source>
        <strain evidence="2">PB4641</strain>
    </source>
</reference>
<dbReference type="OMA" id="ISINCII"/>
<feature type="transmembrane region" description="Helical" evidence="1">
    <location>
        <begin position="248"/>
        <end position="269"/>
    </location>
</feature>
<dbReference type="Pfam" id="PF10321">
    <property type="entry name" value="7TM_GPCR_Srt"/>
    <property type="match status" value="1"/>
</dbReference>
<keyword evidence="1" id="KW-0812">Transmembrane</keyword>
<dbReference type="Proteomes" id="UP000008281">
    <property type="component" value="Unassembled WGS sequence"/>
</dbReference>
<dbReference type="InParanoid" id="E3NCS5"/>